<evidence type="ECO:0000256" key="1">
    <source>
        <dbReference type="SAM" id="MobiDB-lite"/>
    </source>
</evidence>
<evidence type="ECO:0000313" key="2">
    <source>
        <dbReference type="EMBL" id="KDQ49835.1"/>
    </source>
</evidence>
<protein>
    <submittedName>
        <fullName evidence="2">Uncharacterized protein</fullName>
    </submittedName>
</protein>
<dbReference type="HOGENOM" id="CLU_1907017_0_0_1"/>
<dbReference type="AlphaFoldDB" id="A0A067P7N5"/>
<feature type="region of interest" description="Disordered" evidence="1">
    <location>
        <begin position="36"/>
        <end position="69"/>
    </location>
</feature>
<keyword evidence="3" id="KW-1185">Reference proteome</keyword>
<evidence type="ECO:0000313" key="3">
    <source>
        <dbReference type="Proteomes" id="UP000027265"/>
    </source>
</evidence>
<reference evidence="3" key="1">
    <citation type="journal article" date="2014" name="Proc. Natl. Acad. Sci. U.S.A.">
        <title>Extensive sampling of basidiomycete genomes demonstrates inadequacy of the white-rot/brown-rot paradigm for wood decay fungi.</title>
        <authorList>
            <person name="Riley R."/>
            <person name="Salamov A.A."/>
            <person name="Brown D.W."/>
            <person name="Nagy L.G."/>
            <person name="Floudas D."/>
            <person name="Held B.W."/>
            <person name="Levasseur A."/>
            <person name="Lombard V."/>
            <person name="Morin E."/>
            <person name="Otillar R."/>
            <person name="Lindquist E.A."/>
            <person name="Sun H."/>
            <person name="LaButti K.M."/>
            <person name="Schmutz J."/>
            <person name="Jabbour D."/>
            <person name="Luo H."/>
            <person name="Baker S.E."/>
            <person name="Pisabarro A.G."/>
            <person name="Walton J.D."/>
            <person name="Blanchette R.A."/>
            <person name="Henrissat B."/>
            <person name="Martin F."/>
            <person name="Cullen D."/>
            <person name="Hibbett D.S."/>
            <person name="Grigoriev I.V."/>
        </authorList>
    </citation>
    <scope>NUCLEOTIDE SEQUENCE [LARGE SCALE GENOMIC DNA]</scope>
    <source>
        <strain evidence="3">MUCL 33604</strain>
    </source>
</reference>
<dbReference type="InParanoid" id="A0A067P7N5"/>
<proteinExistence type="predicted"/>
<accession>A0A067P7N5</accession>
<dbReference type="Proteomes" id="UP000027265">
    <property type="component" value="Unassembled WGS sequence"/>
</dbReference>
<organism evidence="2 3">
    <name type="scientific">Jaapia argillacea MUCL 33604</name>
    <dbReference type="NCBI Taxonomy" id="933084"/>
    <lineage>
        <taxon>Eukaryota</taxon>
        <taxon>Fungi</taxon>
        <taxon>Dikarya</taxon>
        <taxon>Basidiomycota</taxon>
        <taxon>Agaricomycotina</taxon>
        <taxon>Agaricomycetes</taxon>
        <taxon>Agaricomycetidae</taxon>
        <taxon>Jaapiales</taxon>
        <taxon>Jaapiaceae</taxon>
        <taxon>Jaapia</taxon>
    </lineage>
</organism>
<sequence length="133" mass="14446">MPPLVTTYSGTDLYRHRCNSESKIGVLGLRGQLTPARQSSTIKMKKRETGETDGEEVLNTKGGKGAKLTDTGALALSTDRNQAPHRQEIIARQLAGSALTYNLRPQLLLHLKPGILASPRIQIGISRHIGLHS</sequence>
<name>A0A067P7N5_9AGAM</name>
<dbReference type="EMBL" id="KL197772">
    <property type="protein sequence ID" value="KDQ49835.1"/>
    <property type="molecule type" value="Genomic_DNA"/>
</dbReference>
<gene>
    <name evidence="2" type="ORF">JAAARDRAFT_200487</name>
</gene>